<organism evidence="2 3">
    <name type="scientific">Neptunicoccus cionae</name>
    <dbReference type="NCBI Taxonomy" id="2035344"/>
    <lineage>
        <taxon>Bacteria</taxon>
        <taxon>Pseudomonadati</taxon>
        <taxon>Pseudomonadota</taxon>
        <taxon>Alphaproteobacteria</taxon>
        <taxon>Rhodobacterales</taxon>
        <taxon>Paracoccaceae</taxon>
        <taxon>Neptunicoccus</taxon>
    </lineage>
</organism>
<evidence type="ECO:0000313" key="3">
    <source>
        <dbReference type="Proteomes" id="UP000628017"/>
    </source>
</evidence>
<comment type="caution">
    <text evidence="2">The sequence shown here is derived from an EMBL/GenBank/DDBJ whole genome shotgun (WGS) entry which is preliminary data.</text>
</comment>
<dbReference type="AlphaFoldDB" id="A0A916VRK3"/>
<reference evidence="2" key="2">
    <citation type="submission" date="2020-09" db="EMBL/GenBank/DDBJ databases">
        <authorList>
            <person name="Sun Q."/>
            <person name="Zhou Y."/>
        </authorList>
    </citation>
    <scope>NUCLEOTIDE SEQUENCE</scope>
    <source>
        <strain evidence="2">CGMCC 1.15880</strain>
    </source>
</reference>
<dbReference type="EMBL" id="BMKA01000003">
    <property type="protein sequence ID" value="GGA24621.1"/>
    <property type="molecule type" value="Genomic_DNA"/>
</dbReference>
<evidence type="ECO:0000259" key="1">
    <source>
        <dbReference type="Pfam" id="PF01636"/>
    </source>
</evidence>
<dbReference type="InterPro" id="IPR011009">
    <property type="entry name" value="Kinase-like_dom_sf"/>
</dbReference>
<protein>
    <recommendedName>
        <fullName evidence="1">Aminoglycoside phosphotransferase domain-containing protein</fullName>
    </recommendedName>
</protein>
<gene>
    <name evidence="2" type="ORF">GCM10011498_27050</name>
</gene>
<evidence type="ECO:0000313" key="2">
    <source>
        <dbReference type="EMBL" id="GGA24621.1"/>
    </source>
</evidence>
<name>A0A916VRK3_9RHOB</name>
<feature type="domain" description="Aminoglycoside phosphotransferase" evidence="1">
    <location>
        <begin position="48"/>
        <end position="186"/>
    </location>
</feature>
<dbReference type="SUPFAM" id="SSF56112">
    <property type="entry name" value="Protein kinase-like (PK-like)"/>
    <property type="match status" value="1"/>
</dbReference>
<keyword evidence="3" id="KW-1185">Reference proteome</keyword>
<sequence>MIATRLKKIALTLKLRVQLCARLGLFAVRGLRVRKIEERSIVVTGSYKGQRVIFKQYPRDKAAARAEKACAELRFLETNLPEPYHVNNCIESLPDLGVVILKWVDGDTVRSLYNQAEERERGAIVLQVAGWLKACADLRSKEKPLRAAHFVARLDVADNDTLTSEERALLNAMLAEMAALAEGIEAKPVIHTSAHDDMTLVNLKIWNGELYAIDINKERWLPLMRMAARFLVMKDFFSPCDGQELFHGLTAAEARMFLKHAGVALRQKRVVRYFIAEQMVRVYVARESDAEKQKCARQRMRAFLGKLPETRAGQGLASSV</sequence>
<dbReference type="RefSeq" id="WP_188676261.1">
    <property type="nucleotide sequence ID" value="NZ_BMKA01000003.1"/>
</dbReference>
<reference evidence="2" key="1">
    <citation type="journal article" date="2014" name="Int. J. Syst. Evol. Microbiol.">
        <title>Complete genome sequence of Corynebacterium casei LMG S-19264T (=DSM 44701T), isolated from a smear-ripened cheese.</title>
        <authorList>
            <consortium name="US DOE Joint Genome Institute (JGI-PGF)"/>
            <person name="Walter F."/>
            <person name="Albersmeier A."/>
            <person name="Kalinowski J."/>
            <person name="Ruckert C."/>
        </authorList>
    </citation>
    <scope>NUCLEOTIDE SEQUENCE</scope>
    <source>
        <strain evidence="2">CGMCC 1.15880</strain>
    </source>
</reference>
<dbReference type="InterPro" id="IPR002575">
    <property type="entry name" value="Aminoglycoside_PTrfase"/>
</dbReference>
<accession>A0A916VRK3</accession>
<proteinExistence type="predicted"/>
<dbReference type="Pfam" id="PF01636">
    <property type="entry name" value="APH"/>
    <property type="match status" value="1"/>
</dbReference>
<dbReference type="Proteomes" id="UP000628017">
    <property type="component" value="Unassembled WGS sequence"/>
</dbReference>